<dbReference type="RefSeq" id="WP_011982547.1">
    <property type="nucleotide sequence ID" value="NC_009668.1"/>
</dbReference>
<protein>
    <submittedName>
        <fullName evidence="1">Uncharacterized protein</fullName>
    </submittedName>
</protein>
<name>A6X2P9_BRUA4</name>
<dbReference type="EMBL" id="CP000759">
    <property type="protein sequence ID" value="ABS15503.1"/>
    <property type="molecule type" value="Genomic_DNA"/>
</dbReference>
<sequence>MFKKYRELNDGAMLWDSVTNLEIDPDYSQTLYSNGYNMVRVDVWFTPTYSNGPGNAPIPASAPQDILNSATRLIDYNTGMEILFLATPPTPDNPVSSPEFQNFKSWAQTQTANDFITPGTGASSRQIDDSSQSCVTFYILCNATNPNPPTLALGVQIQPTDGDLLKYYRNGLSNLGNNGPKEIIAQSPRVYGAGDFSCTLEHKYHDGETDSFSATPPTNYTDFSPQIWRQYNFGITLNIEESVIYRIYPNVEMLNIALNYPPGFAPYANKSKNGYNTTAYIWPQNADSQQGIKITGYTDYMSIDITMANLKTIRGTLIFSPSLVRDVPGNFTDMTCDYIITAYDPFGNSGAFAPSVALPIYTDLAAPPPNTPAWTAIAIPSGTPGAINTYHRKGSMSMKTPAGLYACLQLNGNQPTKNLIVKDSIVANPNTSSWYYYTYNSLSFYINNVQTNQYMIETEIQYIPNGNSNPVIPSLTLSFYSTDIQYNWQQNILYSFLPIWPSQAFAIYNQEEELYLTVDMSQVISDENSGYYNVYLGAYSSTGMDPQKGTTVWFISDT</sequence>
<reference evidence="1 2" key="1">
    <citation type="journal article" date="2011" name="J. Bacteriol.">
        <title>Genome of Ochrobactrum anthropi ATCC 49188 T, a versatile opportunistic pathogen and symbiont of several eukaryotic hosts.</title>
        <authorList>
            <person name="Chain P.S."/>
            <person name="Lang D.M."/>
            <person name="Comerci D.J."/>
            <person name="Malfatti S.A."/>
            <person name="Vergez L.M."/>
            <person name="Shin M."/>
            <person name="Ugalde R.A."/>
            <person name="Garcia E."/>
            <person name="Tolmasky M.E."/>
        </authorList>
    </citation>
    <scope>NUCLEOTIDE SEQUENCE [LARGE SCALE GENOMIC DNA]</scope>
    <source>
        <strain evidence="2">ATCC 49188 / DSM 6882 / CCUG 24695 / JCM 21032 / LMG 3331 / NBRC 15819 / NCTC 12168 / Alc 37</strain>
    </source>
</reference>
<gene>
    <name evidence="1" type="ordered locus">Oant_2794</name>
</gene>
<dbReference type="KEGG" id="oan:Oant_2794"/>
<organism evidence="1 2">
    <name type="scientific">Brucella anthropi (strain ATCC 49188 / DSM 6882 / CCUG 24695 / JCM 21032 / LMG 3331 / NBRC 15819 / NCTC 12168 / Alc 37)</name>
    <name type="common">Ochrobactrum anthropi</name>
    <dbReference type="NCBI Taxonomy" id="439375"/>
    <lineage>
        <taxon>Bacteria</taxon>
        <taxon>Pseudomonadati</taxon>
        <taxon>Pseudomonadota</taxon>
        <taxon>Alphaproteobacteria</taxon>
        <taxon>Hyphomicrobiales</taxon>
        <taxon>Brucellaceae</taxon>
        <taxon>Brucella/Ochrobactrum group</taxon>
        <taxon>Brucella</taxon>
    </lineage>
</organism>
<dbReference type="HOGENOM" id="CLU_488199_0_0_5"/>
<dbReference type="AlphaFoldDB" id="A6X2P9"/>
<proteinExistence type="predicted"/>
<evidence type="ECO:0000313" key="2">
    <source>
        <dbReference type="Proteomes" id="UP000002301"/>
    </source>
</evidence>
<dbReference type="Proteomes" id="UP000002301">
    <property type="component" value="Chromosome 2"/>
</dbReference>
<keyword evidence="2" id="KW-1185">Reference proteome</keyword>
<evidence type="ECO:0000313" key="1">
    <source>
        <dbReference type="EMBL" id="ABS15503.1"/>
    </source>
</evidence>
<accession>A6X2P9</accession>